<evidence type="ECO:0000313" key="5">
    <source>
        <dbReference type="Proteomes" id="UP000215215"/>
    </source>
</evidence>
<comment type="caution">
    <text evidence="4">The sequence shown here is derived from an EMBL/GenBank/DDBJ whole genome shotgun (WGS) entry which is preliminary data.</text>
</comment>
<dbReference type="UniPathway" id="UPA00124"/>
<keyword evidence="2" id="KW-0521">NADP</keyword>
<feature type="domain" description="RmlD-like substrate binding" evidence="3">
    <location>
        <begin position="1"/>
        <end position="257"/>
    </location>
</feature>
<dbReference type="InterPro" id="IPR029903">
    <property type="entry name" value="RmlD-like-bd"/>
</dbReference>
<accession>A0A235BPM0</accession>
<comment type="function">
    <text evidence="2">Catalyzes the reduction of dTDP-6-deoxy-L-lyxo-4-hexulose to yield dTDP-L-rhamnose.</text>
</comment>
<dbReference type="InterPro" id="IPR036291">
    <property type="entry name" value="NAD(P)-bd_dom_sf"/>
</dbReference>
<organism evidence="4 5">
    <name type="scientific">candidate division WOR-3 bacterium JGI_Cruoil_03_44_89</name>
    <dbReference type="NCBI Taxonomy" id="1973748"/>
    <lineage>
        <taxon>Bacteria</taxon>
        <taxon>Bacteria division WOR-3</taxon>
    </lineage>
</organism>
<dbReference type="Pfam" id="PF04321">
    <property type="entry name" value="RmlD_sub_bind"/>
    <property type="match status" value="1"/>
</dbReference>
<dbReference type="EMBL" id="NOZQ01000203">
    <property type="protein sequence ID" value="OYD14126.1"/>
    <property type="molecule type" value="Genomic_DNA"/>
</dbReference>
<evidence type="ECO:0000256" key="2">
    <source>
        <dbReference type="RuleBase" id="RU364082"/>
    </source>
</evidence>
<dbReference type="GO" id="GO:0005829">
    <property type="term" value="C:cytosol"/>
    <property type="evidence" value="ECO:0007669"/>
    <property type="project" value="TreeGrafter"/>
</dbReference>
<gene>
    <name evidence="4" type="primary">rfbD</name>
    <name evidence="4" type="ORF">CH333_08885</name>
</gene>
<reference evidence="4 5" key="1">
    <citation type="submission" date="2017-07" db="EMBL/GenBank/DDBJ databases">
        <title>Recovery of genomes from metagenomes via a dereplication, aggregation, and scoring strategy.</title>
        <authorList>
            <person name="Sieber C.M."/>
            <person name="Probst A.J."/>
            <person name="Sharrar A."/>
            <person name="Thomas B.C."/>
            <person name="Hess M."/>
            <person name="Tringe S.G."/>
            <person name="Banfield J.F."/>
        </authorList>
    </citation>
    <scope>NUCLEOTIDE SEQUENCE [LARGE SCALE GENOMIC DNA]</scope>
    <source>
        <strain evidence="4">JGI_Cruoil_03_44_89</strain>
    </source>
</reference>
<dbReference type="SUPFAM" id="SSF51735">
    <property type="entry name" value="NAD(P)-binding Rossmann-fold domains"/>
    <property type="match status" value="1"/>
</dbReference>
<comment type="similarity">
    <text evidence="1 2">Belongs to the dTDP-4-dehydrorhamnose reductase family.</text>
</comment>
<evidence type="ECO:0000256" key="1">
    <source>
        <dbReference type="ARBA" id="ARBA00010944"/>
    </source>
</evidence>
<comment type="pathway">
    <text evidence="2">Carbohydrate biosynthesis; dTDP-L-rhamnose biosynthesis.</text>
</comment>
<protein>
    <recommendedName>
        <fullName evidence="2">dTDP-4-dehydrorhamnose reductase</fullName>
        <ecNumber evidence="2">1.1.1.133</ecNumber>
    </recommendedName>
</protein>
<dbReference type="AlphaFoldDB" id="A0A235BPM0"/>
<name>A0A235BPM0_UNCW3</name>
<dbReference type="InterPro" id="IPR005913">
    <property type="entry name" value="dTDP_dehydrorham_reduct"/>
</dbReference>
<evidence type="ECO:0000259" key="3">
    <source>
        <dbReference type="Pfam" id="PF04321"/>
    </source>
</evidence>
<dbReference type="EC" id="1.1.1.133" evidence="2"/>
<sequence length="258" mass="28968">MRIAIIGADGQLGSDLVRVFREEDIVPLTERDIDITEGNRLKTVLSSVSAHLIINTAAFSNVPLCETEPEKAFRINAVGARNVAIAARETKSSLLYISTDYVFNGRKKTPYLEDDIPSPLNAYGISKLAGEYYVRYILDRYFIVRTSGLYGIHKCITKGANFVDKMLAYKDGAEVKVVTDEVLTPTYTLHLAQQIHELIRTDVYGIYHITNEGKCSWFEFAKEIFSFVALDVNLIPISSDEFPSGVVRPKYSVLENRN</sequence>
<dbReference type="CDD" id="cd05254">
    <property type="entry name" value="dTDP_HR_like_SDR_e"/>
    <property type="match status" value="1"/>
</dbReference>
<dbReference type="GO" id="GO:0008831">
    <property type="term" value="F:dTDP-4-dehydrorhamnose reductase activity"/>
    <property type="evidence" value="ECO:0007669"/>
    <property type="project" value="UniProtKB-EC"/>
</dbReference>
<dbReference type="NCBIfam" id="TIGR01214">
    <property type="entry name" value="rmlD"/>
    <property type="match status" value="1"/>
</dbReference>
<dbReference type="Gene3D" id="3.40.50.720">
    <property type="entry name" value="NAD(P)-binding Rossmann-like Domain"/>
    <property type="match status" value="1"/>
</dbReference>
<dbReference type="Proteomes" id="UP000215215">
    <property type="component" value="Unassembled WGS sequence"/>
</dbReference>
<dbReference type="PANTHER" id="PTHR10491">
    <property type="entry name" value="DTDP-4-DEHYDRORHAMNOSE REDUCTASE"/>
    <property type="match status" value="1"/>
</dbReference>
<evidence type="ECO:0000313" key="4">
    <source>
        <dbReference type="EMBL" id="OYD14126.1"/>
    </source>
</evidence>
<proteinExistence type="inferred from homology"/>
<dbReference type="PANTHER" id="PTHR10491:SF4">
    <property type="entry name" value="METHIONINE ADENOSYLTRANSFERASE 2 SUBUNIT BETA"/>
    <property type="match status" value="1"/>
</dbReference>
<dbReference type="Gene3D" id="3.90.25.10">
    <property type="entry name" value="UDP-galactose 4-epimerase, domain 1"/>
    <property type="match status" value="1"/>
</dbReference>
<keyword evidence="2" id="KW-0560">Oxidoreductase</keyword>
<dbReference type="GO" id="GO:0019305">
    <property type="term" value="P:dTDP-rhamnose biosynthetic process"/>
    <property type="evidence" value="ECO:0007669"/>
    <property type="project" value="UniProtKB-UniPathway"/>
</dbReference>
<feature type="non-terminal residue" evidence="4">
    <location>
        <position position="258"/>
    </location>
</feature>